<dbReference type="PANTHER" id="PTHR10309:SF0">
    <property type="entry name" value="MANNOSE-6-PHOSPHATE ISOMERASE"/>
    <property type="match status" value="1"/>
</dbReference>
<keyword evidence="3" id="KW-1185">Reference proteome</keyword>
<dbReference type="PANTHER" id="PTHR10309">
    <property type="entry name" value="MANNOSE-6-PHOSPHATE ISOMERASE"/>
    <property type="match status" value="1"/>
</dbReference>
<dbReference type="Proteomes" id="UP000789739">
    <property type="component" value="Unassembled WGS sequence"/>
</dbReference>
<dbReference type="PRINTS" id="PR00714">
    <property type="entry name" value="MAN6PISMRASE"/>
</dbReference>
<dbReference type="InterPro" id="IPR016305">
    <property type="entry name" value="Mannose-6-P_Isomerase"/>
</dbReference>
<dbReference type="EMBL" id="CAJVPI010000044">
    <property type="protein sequence ID" value="CAG8465361.1"/>
    <property type="molecule type" value="Genomic_DNA"/>
</dbReference>
<dbReference type="GO" id="GO:0004476">
    <property type="term" value="F:mannose-6-phosphate isomerase activity"/>
    <property type="evidence" value="ECO:0007669"/>
    <property type="project" value="InterPro"/>
</dbReference>
<dbReference type="AlphaFoldDB" id="A0A9N8VYD9"/>
<sequence length="96" mass="10601">MSRRVKREQRETGADDCTKELIVRLSTQYPGDIGVFAVLILNYVKLNPGQAIFLGANEPHAYLFGDCVECMAASDNVVSTGLTPKFKDVPVLVRSR</sequence>
<comment type="caution">
    <text evidence="2">The sequence shown here is derived from an EMBL/GenBank/DDBJ whole genome shotgun (WGS) entry which is preliminary data.</text>
</comment>
<organism evidence="2 3">
    <name type="scientific">Paraglomus brasilianum</name>
    <dbReference type="NCBI Taxonomy" id="144538"/>
    <lineage>
        <taxon>Eukaryota</taxon>
        <taxon>Fungi</taxon>
        <taxon>Fungi incertae sedis</taxon>
        <taxon>Mucoromycota</taxon>
        <taxon>Glomeromycotina</taxon>
        <taxon>Glomeromycetes</taxon>
        <taxon>Paraglomerales</taxon>
        <taxon>Paraglomeraceae</taxon>
        <taxon>Paraglomus</taxon>
    </lineage>
</organism>
<dbReference type="Gene3D" id="1.10.441.10">
    <property type="entry name" value="Phosphomannose Isomerase, domain 2"/>
    <property type="match status" value="1"/>
</dbReference>
<dbReference type="InterPro" id="IPR046458">
    <property type="entry name" value="PMI_typeI_hel"/>
</dbReference>
<evidence type="ECO:0000259" key="1">
    <source>
        <dbReference type="Pfam" id="PF20512"/>
    </source>
</evidence>
<dbReference type="OrthoDB" id="6605218at2759"/>
<dbReference type="Pfam" id="PF20512">
    <property type="entry name" value="PMI_typeI_hel"/>
    <property type="match status" value="1"/>
</dbReference>
<dbReference type="InterPro" id="IPR011051">
    <property type="entry name" value="RmlC_Cupin_sf"/>
</dbReference>
<accession>A0A9N8VYD9</accession>
<dbReference type="GO" id="GO:0009298">
    <property type="term" value="P:GDP-mannose biosynthetic process"/>
    <property type="evidence" value="ECO:0007669"/>
    <property type="project" value="InterPro"/>
</dbReference>
<protein>
    <submittedName>
        <fullName evidence="2">7764_t:CDS:1</fullName>
    </submittedName>
</protein>
<evidence type="ECO:0000313" key="2">
    <source>
        <dbReference type="EMBL" id="CAG8465361.1"/>
    </source>
</evidence>
<dbReference type="SUPFAM" id="SSF51182">
    <property type="entry name" value="RmlC-like cupins"/>
    <property type="match status" value="1"/>
</dbReference>
<evidence type="ECO:0000313" key="3">
    <source>
        <dbReference type="Proteomes" id="UP000789739"/>
    </source>
</evidence>
<reference evidence="2" key="1">
    <citation type="submission" date="2021-06" db="EMBL/GenBank/DDBJ databases">
        <authorList>
            <person name="Kallberg Y."/>
            <person name="Tangrot J."/>
            <person name="Rosling A."/>
        </authorList>
    </citation>
    <scope>NUCLEOTIDE SEQUENCE</scope>
    <source>
        <strain evidence="2">BR232B</strain>
    </source>
</reference>
<name>A0A9N8VYD9_9GLOM</name>
<feature type="domain" description="Phosphomannose isomerase type I helical insertion" evidence="1">
    <location>
        <begin position="3"/>
        <end position="41"/>
    </location>
</feature>
<proteinExistence type="predicted"/>
<gene>
    <name evidence="2" type="ORF">PBRASI_LOCUS803</name>
</gene>
<dbReference type="GO" id="GO:0005829">
    <property type="term" value="C:cytosol"/>
    <property type="evidence" value="ECO:0007669"/>
    <property type="project" value="TreeGrafter"/>
</dbReference>